<dbReference type="NCBIfam" id="TIGR01930">
    <property type="entry name" value="AcCoA-C-Actrans"/>
    <property type="match status" value="1"/>
</dbReference>
<proteinExistence type="inferred from homology"/>
<dbReference type="InterPro" id="IPR020615">
    <property type="entry name" value="Thiolase_acyl_enz_int_AS"/>
</dbReference>
<evidence type="ECO:0000256" key="4">
    <source>
        <dbReference type="ARBA" id="ARBA00023315"/>
    </source>
</evidence>
<name>A0A1H3Y7V6_BIZPA</name>
<dbReference type="PROSITE" id="PS00737">
    <property type="entry name" value="THIOLASE_2"/>
    <property type="match status" value="1"/>
</dbReference>
<dbReference type="InterPro" id="IPR020616">
    <property type="entry name" value="Thiolase_N"/>
</dbReference>
<dbReference type="GO" id="GO:0010124">
    <property type="term" value="P:phenylacetate catabolic process"/>
    <property type="evidence" value="ECO:0007669"/>
    <property type="project" value="TreeGrafter"/>
</dbReference>
<protein>
    <submittedName>
        <fullName evidence="9">Acetyl-CoA acyltransferase</fullName>
    </submittedName>
</protein>
<dbReference type="Pfam" id="PF00108">
    <property type="entry name" value="Thiolase_N"/>
    <property type="match status" value="1"/>
</dbReference>
<keyword evidence="3 6" id="KW-0808">Transferase</keyword>
<evidence type="ECO:0000259" key="8">
    <source>
        <dbReference type="Pfam" id="PF02803"/>
    </source>
</evidence>
<dbReference type="CDD" id="cd00751">
    <property type="entry name" value="thiolase"/>
    <property type="match status" value="1"/>
</dbReference>
<evidence type="ECO:0000256" key="6">
    <source>
        <dbReference type="RuleBase" id="RU003557"/>
    </source>
</evidence>
<dbReference type="GO" id="GO:0005737">
    <property type="term" value="C:cytoplasm"/>
    <property type="evidence" value="ECO:0007669"/>
    <property type="project" value="UniProtKB-ARBA"/>
</dbReference>
<keyword evidence="4 6" id="KW-0012">Acyltransferase</keyword>
<dbReference type="GO" id="GO:0003988">
    <property type="term" value="F:acetyl-CoA C-acyltransferase activity"/>
    <property type="evidence" value="ECO:0007669"/>
    <property type="project" value="UniProtKB-ARBA"/>
</dbReference>
<comment type="similarity">
    <text evidence="2 6">Belongs to the thiolase-like superfamily. Thiolase family.</text>
</comment>
<dbReference type="EMBL" id="FNQK01000006">
    <property type="protein sequence ID" value="SEA06994.1"/>
    <property type="molecule type" value="Genomic_DNA"/>
</dbReference>
<evidence type="ECO:0000256" key="3">
    <source>
        <dbReference type="ARBA" id="ARBA00022679"/>
    </source>
</evidence>
<evidence type="ECO:0000256" key="5">
    <source>
        <dbReference type="PIRSR" id="PIRSR000429-1"/>
    </source>
</evidence>
<comment type="pathway">
    <text evidence="1">Lipid metabolism.</text>
</comment>
<feature type="domain" description="Thiolase N-terminal" evidence="7">
    <location>
        <begin position="5"/>
        <end position="263"/>
    </location>
</feature>
<dbReference type="Pfam" id="PF02803">
    <property type="entry name" value="Thiolase_C"/>
    <property type="match status" value="1"/>
</dbReference>
<dbReference type="GO" id="GO:0006635">
    <property type="term" value="P:fatty acid beta-oxidation"/>
    <property type="evidence" value="ECO:0007669"/>
    <property type="project" value="TreeGrafter"/>
</dbReference>
<sequence>MKTAYIVKAYRTAVGKAPKGVFRFKRTDELAAETIQYMMKELPNLDKKRIDDVIVGNAMPEGAQGLNMARFISLIGLDSVDVPGVTVNRFCASGIETIGIATAKIQAGMADCIIAGGAESMSAVPMTGFKPELNYDTVKAGHEDYYWGMGNTAEAVAKQFNVSREDQDEFAFNSHMKALKAQAENRFQNQIVPIDVEQTYIDANGKRATKSYTVTKDEGPRAGTSKDALAKLRPVFAANGSVTAGNSSQMSDGAAFVMIMSEDMVKELNLEPIARLVNYAAAGVEPRIMGIGPVKAIPKALKQAGLKQDDLSLIELNEAFASQSLAVIRELDLNPDIINVNGGAIALGHPLGCTGSKLSVQLFDEMRQRNMQGKYGAVTMCVGTGQGACGIFEFLN</sequence>
<dbReference type="InterPro" id="IPR016039">
    <property type="entry name" value="Thiolase-like"/>
</dbReference>
<dbReference type="InterPro" id="IPR002155">
    <property type="entry name" value="Thiolase"/>
</dbReference>
<gene>
    <name evidence="9" type="ORF">SAMN04487990_10664</name>
</gene>
<feature type="active site" description="Acyl-thioester intermediate" evidence="5">
    <location>
        <position position="91"/>
    </location>
</feature>
<dbReference type="STRING" id="283786.SAMN04487990_10664"/>
<feature type="active site" description="Proton acceptor" evidence="5">
    <location>
        <position position="349"/>
    </location>
</feature>
<dbReference type="PROSITE" id="PS00098">
    <property type="entry name" value="THIOLASE_1"/>
    <property type="match status" value="1"/>
</dbReference>
<feature type="domain" description="Thiolase C-terminal" evidence="8">
    <location>
        <begin position="271"/>
        <end position="393"/>
    </location>
</feature>
<dbReference type="Gene3D" id="3.40.47.10">
    <property type="match status" value="1"/>
</dbReference>
<organism evidence="9 10">
    <name type="scientific">Bizionia paragorgiae</name>
    <dbReference type="NCBI Taxonomy" id="283786"/>
    <lineage>
        <taxon>Bacteria</taxon>
        <taxon>Pseudomonadati</taxon>
        <taxon>Bacteroidota</taxon>
        <taxon>Flavobacteriia</taxon>
        <taxon>Flavobacteriales</taxon>
        <taxon>Flavobacteriaceae</taxon>
        <taxon>Bizionia</taxon>
    </lineage>
</organism>
<feature type="active site" description="Proton acceptor" evidence="5">
    <location>
        <position position="381"/>
    </location>
</feature>
<evidence type="ECO:0000256" key="1">
    <source>
        <dbReference type="ARBA" id="ARBA00005189"/>
    </source>
</evidence>
<dbReference type="FunFam" id="3.40.47.10:FF:000010">
    <property type="entry name" value="Acetyl-CoA acetyltransferase (Thiolase)"/>
    <property type="match status" value="1"/>
</dbReference>
<keyword evidence="10" id="KW-1185">Reference proteome</keyword>
<evidence type="ECO:0000313" key="10">
    <source>
        <dbReference type="Proteomes" id="UP000198846"/>
    </source>
</evidence>
<dbReference type="InterPro" id="IPR050215">
    <property type="entry name" value="Thiolase-like_sf_Thiolase"/>
</dbReference>
<dbReference type="Proteomes" id="UP000198846">
    <property type="component" value="Unassembled WGS sequence"/>
</dbReference>
<dbReference type="InterPro" id="IPR020613">
    <property type="entry name" value="Thiolase_CS"/>
</dbReference>
<dbReference type="InterPro" id="IPR020617">
    <property type="entry name" value="Thiolase_C"/>
</dbReference>
<dbReference type="RefSeq" id="WP_092133204.1">
    <property type="nucleotide sequence ID" value="NZ_FNQK01000006.1"/>
</dbReference>
<evidence type="ECO:0000256" key="2">
    <source>
        <dbReference type="ARBA" id="ARBA00010982"/>
    </source>
</evidence>
<accession>A0A1H3Y7V6</accession>
<dbReference type="PANTHER" id="PTHR43853">
    <property type="entry name" value="3-KETOACYL-COA THIOLASE, PEROXISOMAL"/>
    <property type="match status" value="1"/>
</dbReference>
<reference evidence="9 10" key="1">
    <citation type="submission" date="2016-10" db="EMBL/GenBank/DDBJ databases">
        <authorList>
            <person name="de Groot N.N."/>
        </authorList>
    </citation>
    <scope>NUCLEOTIDE SEQUENCE [LARGE SCALE GENOMIC DNA]</scope>
    <source>
        <strain evidence="9 10">DSM 23842</strain>
    </source>
</reference>
<evidence type="ECO:0000313" key="9">
    <source>
        <dbReference type="EMBL" id="SEA06994.1"/>
    </source>
</evidence>
<dbReference type="PIRSF" id="PIRSF000429">
    <property type="entry name" value="Ac-CoA_Ac_transf"/>
    <property type="match status" value="1"/>
</dbReference>
<dbReference type="AlphaFoldDB" id="A0A1H3Y7V6"/>
<dbReference type="PANTHER" id="PTHR43853:SF21">
    <property type="entry name" value="STEROID 3-KETOACYL-COA THIOLASE"/>
    <property type="match status" value="1"/>
</dbReference>
<dbReference type="OrthoDB" id="9764892at2"/>
<evidence type="ECO:0000259" key="7">
    <source>
        <dbReference type="Pfam" id="PF00108"/>
    </source>
</evidence>
<dbReference type="SUPFAM" id="SSF53901">
    <property type="entry name" value="Thiolase-like"/>
    <property type="match status" value="2"/>
</dbReference>